<evidence type="ECO:0000313" key="3">
    <source>
        <dbReference type="EMBL" id="CAG4980668.1"/>
    </source>
</evidence>
<reference evidence="3" key="1">
    <citation type="submission" date="2021-04" db="EMBL/GenBank/DDBJ databases">
        <authorList>
            <person name="Tunstrom K."/>
        </authorList>
    </citation>
    <scope>NUCLEOTIDE SEQUENCE</scope>
</reference>
<dbReference type="AlphaFoldDB" id="A0A8S3WT77"/>
<name>A0A8S3WT77_PARAO</name>
<keyword evidence="4" id="KW-1185">Reference proteome</keyword>
<protein>
    <submittedName>
        <fullName evidence="3">(apollo) hypothetical protein</fullName>
    </submittedName>
</protein>
<comment type="caution">
    <text evidence="3">The sequence shown here is derived from an EMBL/GenBank/DDBJ whole genome shotgun (WGS) entry which is preliminary data.</text>
</comment>
<evidence type="ECO:0000256" key="1">
    <source>
        <dbReference type="SAM" id="MobiDB-lite"/>
    </source>
</evidence>
<dbReference type="OrthoDB" id="118105at2759"/>
<sequence>MPSRQISTEKDNPNSPDVIQDYGMYPDIPDNLLVDVDTTPSVSLLRSLAPTPNLSIQEIPTLRNEKVASSPTPPTLSSRHEPSQPEDQQPSQQGATSYWTSDGTLKIIDFTKTQELLVPAPSSPYEAFRLLLDDDYLDMIVHETNLNALRVLGQPGLTEKSRITHWKDLDREELITFLGLLLHTGTIRLNRLNDYWKKHCFRQLEFDDDESNIDIEDEEGMTPGTVLEYRTQSKMSFPRSRIINDRDIEEYLSALEGGYLSEDGMEMSDTEGNKESIFYTNRNEPLQDVEDDDNLENEPTLHEEQVDVHDPPLILETVASKAGENSACSTWVLDKRKLIWKKSTLQFSESNIEFEGRTDLGEFRNELAYVLCNSGTNENKRGRPSSSSLEQELQAKKKRLQSKPIPPLDIRMDGLGHWPDVGVSLRSTVVSTGNHLIPQKP</sequence>
<feature type="region of interest" description="Disordered" evidence="1">
    <location>
        <begin position="61"/>
        <end position="97"/>
    </location>
</feature>
<feature type="region of interest" description="Disordered" evidence="1">
    <location>
        <begin position="1"/>
        <end position="23"/>
    </location>
</feature>
<feature type="region of interest" description="Disordered" evidence="1">
    <location>
        <begin position="375"/>
        <end position="406"/>
    </location>
</feature>
<dbReference type="PANTHER" id="PTHR46599">
    <property type="entry name" value="PIGGYBAC TRANSPOSABLE ELEMENT-DERIVED PROTEIN 4"/>
    <property type="match status" value="1"/>
</dbReference>
<accession>A0A8S3WT77</accession>
<dbReference type="InterPro" id="IPR029526">
    <property type="entry name" value="PGBD"/>
</dbReference>
<organism evidence="3 4">
    <name type="scientific">Parnassius apollo</name>
    <name type="common">Apollo butterfly</name>
    <name type="synonym">Papilio apollo</name>
    <dbReference type="NCBI Taxonomy" id="110799"/>
    <lineage>
        <taxon>Eukaryota</taxon>
        <taxon>Metazoa</taxon>
        <taxon>Ecdysozoa</taxon>
        <taxon>Arthropoda</taxon>
        <taxon>Hexapoda</taxon>
        <taxon>Insecta</taxon>
        <taxon>Pterygota</taxon>
        <taxon>Neoptera</taxon>
        <taxon>Endopterygota</taxon>
        <taxon>Lepidoptera</taxon>
        <taxon>Glossata</taxon>
        <taxon>Ditrysia</taxon>
        <taxon>Papilionoidea</taxon>
        <taxon>Papilionidae</taxon>
        <taxon>Parnassiinae</taxon>
        <taxon>Parnassini</taxon>
        <taxon>Parnassius</taxon>
        <taxon>Parnassius</taxon>
    </lineage>
</organism>
<dbReference type="EMBL" id="CAJQZP010000714">
    <property type="protein sequence ID" value="CAG4980668.1"/>
    <property type="molecule type" value="Genomic_DNA"/>
</dbReference>
<evidence type="ECO:0000259" key="2">
    <source>
        <dbReference type="Pfam" id="PF13843"/>
    </source>
</evidence>
<dbReference type="Proteomes" id="UP000691718">
    <property type="component" value="Unassembled WGS sequence"/>
</dbReference>
<dbReference type="Pfam" id="PF13843">
    <property type="entry name" value="DDE_Tnp_1_7"/>
    <property type="match status" value="1"/>
</dbReference>
<evidence type="ECO:0000313" key="4">
    <source>
        <dbReference type="Proteomes" id="UP000691718"/>
    </source>
</evidence>
<gene>
    <name evidence="3" type="ORF">PAPOLLO_LOCUS10097</name>
</gene>
<feature type="domain" description="PiggyBac transposable element-derived protein" evidence="2">
    <location>
        <begin position="123"/>
        <end position="200"/>
    </location>
</feature>
<proteinExistence type="predicted"/>
<dbReference type="PANTHER" id="PTHR46599:SF3">
    <property type="entry name" value="PIGGYBAC TRANSPOSABLE ELEMENT-DERIVED PROTEIN 4"/>
    <property type="match status" value="1"/>
</dbReference>